<evidence type="ECO:0000313" key="2">
    <source>
        <dbReference type="Proteomes" id="UP000308365"/>
    </source>
</evidence>
<protein>
    <submittedName>
        <fullName evidence="1">Uncharacterized protein</fullName>
    </submittedName>
</protein>
<dbReference type="AlphaFoldDB" id="A0A4U1FET8"/>
<accession>A0A4U1FET8</accession>
<sequence>MTSESTVCRGVMEVVIRSGLDSSALEVVLGLFTDAGIAERRGVLPPTITRPLSPVAFAQYGRALSL</sequence>
<name>A0A4U1FET8_MONMO</name>
<organism evidence="1 2">
    <name type="scientific">Monodon monoceros</name>
    <name type="common">Narwhal</name>
    <name type="synonym">Ceratodon monodon</name>
    <dbReference type="NCBI Taxonomy" id="40151"/>
    <lineage>
        <taxon>Eukaryota</taxon>
        <taxon>Metazoa</taxon>
        <taxon>Chordata</taxon>
        <taxon>Craniata</taxon>
        <taxon>Vertebrata</taxon>
        <taxon>Euteleostomi</taxon>
        <taxon>Mammalia</taxon>
        <taxon>Eutheria</taxon>
        <taxon>Laurasiatheria</taxon>
        <taxon>Artiodactyla</taxon>
        <taxon>Whippomorpha</taxon>
        <taxon>Cetacea</taxon>
        <taxon>Odontoceti</taxon>
        <taxon>Monodontidae</taxon>
        <taxon>Monodon</taxon>
    </lineage>
</organism>
<comment type="caution">
    <text evidence="1">The sequence shown here is derived from an EMBL/GenBank/DDBJ whole genome shotgun (WGS) entry which is preliminary data.</text>
</comment>
<evidence type="ECO:0000313" key="1">
    <source>
        <dbReference type="EMBL" id="TKC48311.1"/>
    </source>
</evidence>
<reference evidence="2" key="1">
    <citation type="journal article" date="2019" name="IScience">
        <title>Narwhal Genome Reveals Long-Term Low Genetic Diversity despite Current Large Abundance Size.</title>
        <authorList>
            <person name="Westbury M.V."/>
            <person name="Petersen B."/>
            <person name="Garde E."/>
            <person name="Heide-Jorgensen M.P."/>
            <person name="Lorenzen E.D."/>
        </authorList>
    </citation>
    <scope>NUCLEOTIDE SEQUENCE [LARGE SCALE GENOMIC DNA]</scope>
</reference>
<proteinExistence type="predicted"/>
<dbReference type="Proteomes" id="UP000308365">
    <property type="component" value="Unassembled WGS sequence"/>
</dbReference>
<gene>
    <name evidence="1" type="ORF">EI555_014553</name>
</gene>
<dbReference type="EMBL" id="RWIC01000167">
    <property type="protein sequence ID" value="TKC48311.1"/>
    <property type="molecule type" value="Genomic_DNA"/>
</dbReference>